<comment type="caution">
    <text evidence="1">The sequence shown here is derived from an EMBL/GenBank/DDBJ whole genome shotgun (WGS) entry which is preliminary data.</text>
</comment>
<proteinExistence type="predicted"/>
<evidence type="ECO:0000313" key="1">
    <source>
        <dbReference type="EMBL" id="RVX10677.1"/>
    </source>
</evidence>
<reference evidence="1 2" key="1">
    <citation type="journal article" date="2018" name="PLoS Genet.">
        <title>Population sequencing reveals clonal diversity and ancestral inbreeding in the grapevine cultivar Chardonnay.</title>
        <authorList>
            <person name="Roach M.J."/>
            <person name="Johnson D.L."/>
            <person name="Bohlmann J."/>
            <person name="van Vuuren H.J."/>
            <person name="Jones S.J."/>
            <person name="Pretorius I.S."/>
            <person name="Schmidt S.A."/>
            <person name="Borneman A.R."/>
        </authorList>
    </citation>
    <scope>NUCLEOTIDE SEQUENCE [LARGE SCALE GENOMIC DNA]</scope>
    <source>
        <strain evidence="2">cv. Chardonnay</strain>
        <tissue evidence="1">Leaf</tissue>
    </source>
</reference>
<evidence type="ECO:0000313" key="2">
    <source>
        <dbReference type="Proteomes" id="UP000288805"/>
    </source>
</evidence>
<name>A0A438JP10_VITVI</name>
<dbReference type="EMBL" id="QGNW01000033">
    <property type="protein sequence ID" value="RVX10677.1"/>
    <property type="molecule type" value="Genomic_DNA"/>
</dbReference>
<dbReference type="Gene3D" id="3.30.565.10">
    <property type="entry name" value="Histidine kinase-like ATPase, C-terminal domain"/>
    <property type="match status" value="1"/>
</dbReference>
<dbReference type="InterPro" id="IPR036890">
    <property type="entry name" value="HATPase_C_sf"/>
</dbReference>
<dbReference type="Proteomes" id="UP000288805">
    <property type="component" value="Unassembled WGS sequence"/>
</dbReference>
<accession>A0A438JP10</accession>
<organism evidence="1 2">
    <name type="scientific">Vitis vinifera</name>
    <name type="common">Grape</name>
    <dbReference type="NCBI Taxonomy" id="29760"/>
    <lineage>
        <taxon>Eukaryota</taxon>
        <taxon>Viridiplantae</taxon>
        <taxon>Streptophyta</taxon>
        <taxon>Embryophyta</taxon>
        <taxon>Tracheophyta</taxon>
        <taxon>Spermatophyta</taxon>
        <taxon>Magnoliopsida</taxon>
        <taxon>eudicotyledons</taxon>
        <taxon>Gunneridae</taxon>
        <taxon>Pentapetalae</taxon>
        <taxon>rosids</taxon>
        <taxon>Vitales</taxon>
        <taxon>Vitaceae</taxon>
        <taxon>Viteae</taxon>
        <taxon>Vitis</taxon>
    </lineage>
</organism>
<sequence length="102" mass="11752">MELNVEEFLLGNVLDAVVSQVMMLLKEKKLQLVCEIPEEIKTLPLSGDQIKLQQVLSDFLHNIVHHAPSSDGWIEIKISTGLKMIQDFNEFVHLQFRYHGHD</sequence>
<dbReference type="SUPFAM" id="SSF55874">
    <property type="entry name" value="ATPase domain of HSP90 chaperone/DNA topoisomerase II/histidine kinase"/>
    <property type="match status" value="1"/>
</dbReference>
<gene>
    <name evidence="1" type="primary">PHYE_1</name>
    <name evidence="1" type="ORF">CK203_018191</name>
</gene>
<protein>
    <submittedName>
        <fullName evidence="1">Phytochrome E</fullName>
    </submittedName>
</protein>
<dbReference type="AlphaFoldDB" id="A0A438JP10"/>